<keyword evidence="2" id="KW-0677">Repeat</keyword>
<dbReference type="Pfam" id="PF13927">
    <property type="entry name" value="Ig_3"/>
    <property type="match status" value="1"/>
</dbReference>
<evidence type="ECO:0000259" key="8">
    <source>
        <dbReference type="PROSITE" id="PS50835"/>
    </source>
</evidence>
<dbReference type="PANTHER" id="PTHR11640:SF155">
    <property type="entry name" value="IG-LIKE DOMAIN-CONTAINING PROTEIN"/>
    <property type="match status" value="1"/>
</dbReference>
<feature type="domain" description="Ig-like" evidence="8">
    <location>
        <begin position="120"/>
        <end position="190"/>
    </location>
</feature>
<reference evidence="10" key="1">
    <citation type="journal article" date="2019" name="bioRxiv">
        <title>The Genome of the Zebra Mussel, Dreissena polymorpha: A Resource for Invasive Species Research.</title>
        <authorList>
            <person name="McCartney M.A."/>
            <person name="Auch B."/>
            <person name="Kono T."/>
            <person name="Mallez S."/>
            <person name="Zhang Y."/>
            <person name="Obille A."/>
            <person name="Becker A."/>
            <person name="Abrahante J.E."/>
            <person name="Garbe J."/>
            <person name="Badalamenti J.P."/>
            <person name="Herman A."/>
            <person name="Mangelson H."/>
            <person name="Liachko I."/>
            <person name="Sullivan S."/>
            <person name="Sone E.D."/>
            <person name="Koren S."/>
            <person name="Silverstein K.A.T."/>
            <person name="Beckman K.B."/>
            <person name="Gohl D.M."/>
        </authorList>
    </citation>
    <scope>NUCLEOTIDE SEQUENCE</scope>
    <source>
        <strain evidence="10">Duluth1</strain>
        <tissue evidence="10">Whole animal</tissue>
    </source>
</reference>
<dbReference type="CDD" id="cd00063">
    <property type="entry name" value="FN3"/>
    <property type="match status" value="1"/>
</dbReference>
<dbReference type="Proteomes" id="UP000828390">
    <property type="component" value="Unassembled WGS sequence"/>
</dbReference>
<comment type="subcellular location">
    <subcellularLocation>
        <location evidence="1">Membrane</location>
        <topology evidence="1">Single-pass type I membrane protein</topology>
    </subcellularLocation>
</comment>
<evidence type="ECO:0000259" key="9">
    <source>
        <dbReference type="PROSITE" id="PS50853"/>
    </source>
</evidence>
<evidence type="ECO:0000256" key="5">
    <source>
        <dbReference type="ARBA" id="ARBA00023180"/>
    </source>
</evidence>
<evidence type="ECO:0000256" key="6">
    <source>
        <dbReference type="ARBA" id="ARBA00023319"/>
    </source>
</evidence>
<feature type="transmembrane region" description="Helical" evidence="7">
    <location>
        <begin position="433"/>
        <end position="458"/>
    </location>
</feature>
<dbReference type="PROSITE" id="PS50853">
    <property type="entry name" value="FN3"/>
    <property type="match status" value="1"/>
</dbReference>
<organism evidence="10 11">
    <name type="scientific">Dreissena polymorpha</name>
    <name type="common">Zebra mussel</name>
    <name type="synonym">Mytilus polymorpha</name>
    <dbReference type="NCBI Taxonomy" id="45954"/>
    <lineage>
        <taxon>Eukaryota</taxon>
        <taxon>Metazoa</taxon>
        <taxon>Spiralia</taxon>
        <taxon>Lophotrochozoa</taxon>
        <taxon>Mollusca</taxon>
        <taxon>Bivalvia</taxon>
        <taxon>Autobranchia</taxon>
        <taxon>Heteroconchia</taxon>
        <taxon>Euheterodonta</taxon>
        <taxon>Imparidentia</taxon>
        <taxon>Neoheterodontei</taxon>
        <taxon>Myida</taxon>
        <taxon>Dreissenoidea</taxon>
        <taxon>Dreissenidae</taxon>
        <taxon>Dreissena</taxon>
    </lineage>
</organism>
<dbReference type="InterPro" id="IPR003599">
    <property type="entry name" value="Ig_sub"/>
</dbReference>
<dbReference type="GO" id="GO:0098609">
    <property type="term" value="P:cell-cell adhesion"/>
    <property type="evidence" value="ECO:0007669"/>
    <property type="project" value="TreeGrafter"/>
</dbReference>
<keyword evidence="7" id="KW-0812">Transmembrane</keyword>
<evidence type="ECO:0000256" key="7">
    <source>
        <dbReference type="SAM" id="Phobius"/>
    </source>
</evidence>
<dbReference type="SMART" id="SM00060">
    <property type="entry name" value="FN3"/>
    <property type="match status" value="1"/>
</dbReference>
<dbReference type="InterPro" id="IPR003961">
    <property type="entry name" value="FN3_dom"/>
</dbReference>
<dbReference type="GO" id="GO:0050839">
    <property type="term" value="F:cell adhesion molecule binding"/>
    <property type="evidence" value="ECO:0007669"/>
    <property type="project" value="TreeGrafter"/>
</dbReference>
<dbReference type="InterPro" id="IPR036116">
    <property type="entry name" value="FN3_sf"/>
</dbReference>
<dbReference type="InterPro" id="IPR013098">
    <property type="entry name" value="Ig_I-set"/>
</dbReference>
<dbReference type="CDD" id="cd00096">
    <property type="entry name" value="Ig"/>
    <property type="match status" value="1"/>
</dbReference>
<feature type="domain" description="Ig-like" evidence="8">
    <location>
        <begin position="25"/>
        <end position="109"/>
    </location>
</feature>
<dbReference type="SMART" id="SM00409">
    <property type="entry name" value="IG"/>
    <property type="match status" value="3"/>
</dbReference>
<gene>
    <name evidence="10" type="ORF">DPMN_157720</name>
</gene>
<dbReference type="AlphaFoldDB" id="A0A9D4EHQ2"/>
<keyword evidence="7" id="KW-1133">Transmembrane helix</keyword>
<keyword evidence="3 7" id="KW-0472">Membrane</keyword>
<dbReference type="PANTHER" id="PTHR11640">
    <property type="entry name" value="NEPHRIN"/>
    <property type="match status" value="1"/>
</dbReference>
<dbReference type="Gene3D" id="2.60.40.10">
    <property type="entry name" value="Immunoglobulins"/>
    <property type="match status" value="3"/>
</dbReference>
<keyword evidence="6" id="KW-0393">Immunoglobulin domain</keyword>
<evidence type="ECO:0000256" key="3">
    <source>
        <dbReference type="ARBA" id="ARBA00023136"/>
    </source>
</evidence>
<dbReference type="InterPro" id="IPR013783">
    <property type="entry name" value="Ig-like_fold"/>
</dbReference>
<evidence type="ECO:0000313" key="10">
    <source>
        <dbReference type="EMBL" id="KAH3779911.1"/>
    </source>
</evidence>
<dbReference type="InterPro" id="IPR036179">
    <property type="entry name" value="Ig-like_dom_sf"/>
</dbReference>
<keyword evidence="11" id="KW-1185">Reference proteome</keyword>
<name>A0A9D4EHQ2_DREPO</name>
<dbReference type="EMBL" id="JAIWYP010000008">
    <property type="protein sequence ID" value="KAH3779911.1"/>
    <property type="molecule type" value="Genomic_DNA"/>
</dbReference>
<evidence type="ECO:0000256" key="2">
    <source>
        <dbReference type="ARBA" id="ARBA00022737"/>
    </source>
</evidence>
<dbReference type="SUPFAM" id="SSF49265">
    <property type="entry name" value="Fibronectin type III"/>
    <property type="match status" value="1"/>
</dbReference>
<feature type="domain" description="Fibronectin type-III" evidence="9">
    <location>
        <begin position="323"/>
        <end position="416"/>
    </location>
</feature>
<accession>A0A9D4EHQ2</accession>
<keyword evidence="5" id="KW-0325">Glycoprotein</keyword>
<dbReference type="Pfam" id="PF07679">
    <property type="entry name" value="I-set"/>
    <property type="match status" value="1"/>
</dbReference>
<dbReference type="InterPro" id="IPR051275">
    <property type="entry name" value="Cell_adhesion_signaling"/>
</dbReference>
<sequence>MNIILRGNVTESKQTTIRFNVLYGPENMSARYTNMQIHQVLKVIDGWSFEISCLARSNPASVFHWLGPVEQIGNVLSINNVTKDWDRNITCIASNTMVDSLGHSESKLAKLTVFLDVLYPPIAEQKNNQTALLDSSSTLKCNLSRVGNPPATNYTWFRKHSGSIFGTTQQLIINPIALSDEGEYRCNATNLMQPIGNEVVYGFSQATIYVDVQCSPRPSPFSPSTHDLYRAPNESAEFSFTIIAYPEPDISDFKWYKRVNKEWTALLSGDNLNINISANKLQTNLMIPHVQFDDYTVYMLDVSNALGSTAEIFTLHAKSKPDVPTGFNIIRVESNAIDIAWIPGFNGGEVQNFTIRYKEVHSENWKNVYVSSSDLNHTWTLLGLKPNTTYSIKLLAENKIGTSGWTEEITKTTLMGTNTESADNAVKVDSVSLLSAVGGAVGGLFVVVIIVVSILIWIRRLTGKTDAKTGQTGPYDQLAIDVRSNDASLTEGSYATCRNDSSAMEHANTYEKLAETELQGYSSISPFGMQRESTLTSGCLPRLTANIQIVPSSHDLVYENMKL</sequence>
<proteinExistence type="predicted"/>
<dbReference type="SUPFAM" id="SSF48726">
    <property type="entry name" value="Immunoglobulin"/>
    <property type="match status" value="3"/>
</dbReference>
<dbReference type="PROSITE" id="PS50835">
    <property type="entry name" value="IG_LIKE"/>
    <property type="match status" value="2"/>
</dbReference>
<evidence type="ECO:0000256" key="1">
    <source>
        <dbReference type="ARBA" id="ARBA00004479"/>
    </source>
</evidence>
<dbReference type="GO" id="GO:0005911">
    <property type="term" value="C:cell-cell junction"/>
    <property type="evidence" value="ECO:0007669"/>
    <property type="project" value="TreeGrafter"/>
</dbReference>
<evidence type="ECO:0000313" key="11">
    <source>
        <dbReference type="Proteomes" id="UP000828390"/>
    </source>
</evidence>
<protein>
    <submittedName>
        <fullName evidence="10">Uncharacterized protein</fullName>
    </submittedName>
</protein>
<dbReference type="InterPro" id="IPR007110">
    <property type="entry name" value="Ig-like_dom"/>
</dbReference>
<comment type="caution">
    <text evidence="10">The sequence shown here is derived from an EMBL/GenBank/DDBJ whole genome shotgun (WGS) entry which is preliminary data.</text>
</comment>
<keyword evidence="4" id="KW-1015">Disulfide bond</keyword>
<dbReference type="Pfam" id="PF00041">
    <property type="entry name" value="fn3"/>
    <property type="match status" value="1"/>
</dbReference>
<reference evidence="10" key="2">
    <citation type="submission" date="2020-11" db="EMBL/GenBank/DDBJ databases">
        <authorList>
            <person name="McCartney M.A."/>
            <person name="Auch B."/>
            <person name="Kono T."/>
            <person name="Mallez S."/>
            <person name="Becker A."/>
            <person name="Gohl D.M."/>
            <person name="Silverstein K.A.T."/>
            <person name="Koren S."/>
            <person name="Bechman K.B."/>
            <person name="Herman A."/>
            <person name="Abrahante J.E."/>
            <person name="Garbe J."/>
        </authorList>
    </citation>
    <scope>NUCLEOTIDE SEQUENCE</scope>
    <source>
        <strain evidence="10">Duluth1</strain>
        <tissue evidence="10">Whole animal</tissue>
    </source>
</reference>
<evidence type="ECO:0000256" key="4">
    <source>
        <dbReference type="ARBA" id="ARBA00023157"/>
    </source>
</evidence>
<dbReference type="GO" id="GO:0005886">
    <property type="term" value="C:plasma membrane"/>
    <property type="evidence" value="ECO:0007669"/>
    <property type="project" value="TreeGrafter"/>
</dbReference>